<sequence>MILSSTLITITKIIGIIAAIIGTGIVSFIGLPIAILYLVIATIVYWQQTTPVFTGTEILIYTVITFLAVFLDNIVLFMGLKKSAASKRGYVGAIIGSIAGLFTGTLVGLALFSAIGAIIGELVHGKTTEDSIRSGFMTAVSLFLGSILRVVLTLIVAVDVLRKLLF</sequence>
<evidence type="ECO:0000313" key="3">
    <source>
        <dbReference type="Proteomes" id="UP000699691"/>
    </source>
</evidence>
<dbReference type="AlphaFoldDB" id="A0A955LWV9"/>
<organism evidence="2 3">
    <name type="scientific">candidate division WWE3 bacterium</name>
    <dbReference type="NCBI Taxonomy" id="2053526"/>
    <lineage>
        <taxon>Bacteria</taxon>
        <taxon>Katanobacteria</taxon>
    </lineage>
</organism>
<proteinExistence type="predicted"/>
<protein>
    <submittedName>
        <fullName evidence="2">DUF456 domain-containing protein</fullName>
    </submittedName>
</protein>
<evidence type="ECO:0000313" key="2">
    <source>
        <dbReference type="EMBL" id="MCA9397686.1"/>
    </source>
</evidence>
<name>A0A955LWV9_UNCKA</name>
<dbReference type="Pfam" id="PF04306">
    <property type="entry name" value="DUF456"/>
    <property type="match status" value="1"/>
</dbReference>
<dbReference type="EMBL" id="JAGQKY010000102">
    <property type="protein sequence ID" value="MCA9397686.1"/>
    <property type="molecule type" value="Genomic_DNA"/>
</dbReference>
<feature type="transmembrane region" description="Helical" evidence="1">
    <location>
        <begin position="139"/>
        <end position="161"/>
    </location>
</feature>
<evidence type="ECO:0000256" key="1">
    <source>
        <dbReference type="SAM" id="Phobius"/>
    </source>
</evidence>
<keyword evidence="1" id="KW-0472">Membrane</keyword>
<reference evidence="2" key="2">
    <citation type="journal article" date="2021" name="Microbiome">
        <title>Successional dynamics and alternative stable states in a saline activated sludge microbial community over 9 years.</title>
        <authorList>
            <person name="Wang Y."/>
            <person name="Ye J."/>
            <person name="Ju F."/>
            <person name="Liu L."/>
            <person name="Boyd J.A."/>
            <person name="Deng Y."/>
            <person name="Parks D.H."/>
            <person name="Jiang X."/>
            <person name="Yin X."/>
            <person name="Woodcroft B.J."/>
            <person name="Tyson G.W."/>
            <person name="Hugenholtz P."/>
            <person name="Polz M.F."/>
            <person name="Zhang T."/>
        </authorList>
    </citation>
    <scope>NUCLEOTIDE SEQUENCE</scope>
    <source>
        <strain evidence="2">HKST-UBA02</strain>
    </source>
</reference>
<comment type="caution">
    <text evidence="2">The sequence shown here is derived from an EMBL/GenBank/DDBJ whole genome shotgun (WGS) entry which is preliminary data.</text>
</comment>
<dbReference type="PANTHER" id="PTHR39165:SF1">
    <property type="entry name" value="DUF456 DOMAIN-CONTAINING PROTEIN"/>
    <property type="match status" value="1"/>
</dbReference>
<accession>A0A955LWV9</accession>
<dbReference type="PANTHER" id="PTHR39165">
    <property type="entry name" value="IG HYPOTHETICAL 17883"/>
    <property type="match status" value="1"/>
</dbReference>
<gene>
    <name evidence="2" type="ORF">KC573_02555</name>
</gene>
<feature type="transmembrane region" description="Helical" evidence="1">
    <location>
        <begin position="13"/>
        <end position="46"/>
    </location>
</feature>
<reference evidence="2" key="1">
    <citation type="submission" date="2020-04" db="EMBL/GenBank/DDBJ databases">
        <authorList>
            <person name="Zhang T."/>
        </authorList>
    </citation>
    <scope>NUCLEOTIDE SEQUENCE</scope>
    <source>
        <strain evidence="2">HKST-UBA02</strain>
    </source>
</reference>
<keyword evidence="1" id="KW-1133">Transmembrane helix</keyword>
<dbReference type="InterPro" id="IPR007403">
    <property type="entry name" value="DUF456"/>
</dbReference>
<feature type="transmembrane region" description="Helical" evidence="1">
    <location>
        <begin position="58"/>
        <end position="78"/>
    </location>
</feature>
<feature type="transmembrane region" description="Helical" evidence="1">
    <location>
        <begin position="90"/>
        <end position="119"/>
    </location>
</feature>
<keyword evidence="1" id="KW-0812">Transmembrane</keyword>
<dbReference type="Proteomes" id="UP000699691">
    <property type="component" value="Unassembled WGS sequence"/>
</dbReference>